<accession>A0AAW1CI19</accession>
<evidence type="ECO:0000313" key="2">
    <source>
        <dbReference type="Proteomes" id="UP001461498"/>
    </source>
</evidence>
<comment type="caution">
    <text evidence="1">The sequence shown here is derived from an EMBL/GenBank/DDBJ whole genome shotgun (WGS) entry which is preliminary data.</text>
</comment>
<sequence>MSTPEIPPELIEKTYGTLFGRKPKHLSGSFYLAGDTIEGIVQCLVFLKAFSVSKNLSKLYLFFYRVR</sequence>
<keyword evidence="2" id="KW-1185">Reference proteome</keyword>
<protein>
    <submittedName>
        <fullName evidence="1">Uncharacterized protein</fullName>
    </submittedName>
</protein>
<dbReference type="Proteomes" id="UP001461498">
    <property type="component" value="Unassembled WGS sequence"/>
</dbReference>
<dbReference type="EMBL" id="JAPXFL010000013">
    <property type="protein sequence ID" value="KAK9498091.1"/>
    <property type="molecule type" value="Genomic_DNA"/>
</dbReference>
<dbReference type="AlphaFoldDB" id="A0AAW1CI19"/>
<reference evidence="1 2" key="1">
    <citation type="submission" date="2022-12" db="EMBL/GenBank/DDBJ databases">
        <title>Chromosome-level genome assembly of true bugs.</title>
        <authorList>
            <person name="Ma L."/>
            <person name="Li H."/>
        </authorList>
    </citation>
    <scope>NUCLEOTIDE SEQUENCE [LARGE SCALE GENOMIC DNA]</scope>
    <source>
        <strain evidence="1">Lab_2022b</strain>
    </source>
</reference>
<organism evidence="1 2">
    <name type="scientific">Rhynocoris fuscipes</name>
    <dbReference type="NCBI Taxonomy" id="488301"/>
    <lineage>
        <taxon>Eukaryota</taxon>
        <taxon>Metazoa</taxon>
        <taxon>Ecdysozoa</taxon>
        <taxon>Arthropoda</taxon>
        <taxon>Hexapoda</taxon>
        <taxon>Insecta</taxon>
        <taxon>Pterygota</taxon>
        <taxon>Neoptera</taxon>
        <taxon>Paraneoptera</taxon>
        <taxon>Hemiptera</taxon>
        <taxon>Heteroptera</taxon>
        <taxon>Panheteroptera</taxon>
        <taxon>Cimicomorpha</taxon>
        <taxon>Reduviidae</taxon>
        <taxon>Harpactorinae</taxon>
        <taxon>Harpactorini</taxon>
        <taxon>Rhynocoris</taxon>
    </lineage>
</organism>
<name>A0AAW1CI19_9HEMI</name>
<evidence type="ECO:0000313" key="1">
    <source>
        <dbReference type="EMBL" id="KAK9498091.1"/>
    </source>
</evidence>
<proteinExistence type="predicted"/>
<gene>
    <name evidence="1" type="ORF">O3M35_003973</name>
</gene>